<accession>A0A085LWE1</accession>
<dbReference type="AlphaFoldDB" id="A0A085LWE1"/>
<organism evidence="1 2">
    <name type="scientific">Trichuris suis</name>
    <name type="common">pig whipworm</name>
    <dbReference type="NCBI Taxonomy" id="68888"/>
    <lineage>
        <taxon>Eukaryota</taxon>
        <taxon>Metazoa</taxon>
        <taxon>Ecdysozoa</taxon>
        <taxon>Nematoda</taxon>
        <taxon>Enoplea</taxon>
        <taxon>Dorylaimia</taxon>
        <taxon>Trichinellida</taxon>
        <taxon>Trichuridae</taxon>
        <taxon>Trichuris</taxon>
    </lineage>
</organism>
<sequence>MAERTTKLDYGTTASHEISRLIAKIRNSHNVSELLILPSASITIYAGMDLNGRETFLSIELGDSTISTRMYEMAEDIEEPLGQLNANHEIPSTARRNYFAIQTLCLMVKYANLMKAEL</sequence>
<dbReference type="EMBL" id="KL363274">
    <property type="protein sequence ID" value="KFD49287.1"/>
    <property type="molecule type" value="Genomic_DNA"/>
</dbReference>
<dbReference type="Proteomes" id="UP000030764">
    <property type="component" value="Unassembled WGS sequence"/>
</dbReference>
<proteinExistence type="predicted"/>
<reference evidence="1 2" key="1">
    <citation type="journal article" date="2014" name="Nat. Genet.">
        <title>Genome and transcriptome of the porcine whipworm Trichuris suis.</title>
        <authorList>
            <person name="Jex A.R."/>
            <person name="Nejsum P."/>
            <person name="Schwarz E.M."/>
            <person name="Hu L."/>
            <person name="Young N.D."/>
            <person name="Hall R.S."/>
            <person name="Korhonen P.K."/>
            <person name="Liao S."/>
            <person name="Thamsborg S."/>
            <person name="Xia J."/>
            <person name="Xu P."/>
            <person name="Wang S."/>
            <person name="Scheerlinck J.P."/>
            <person name="Hofmann A."/>
            <person name="Sternberg P.W."/>
            <person name="Wang J."/>
            <person name="Gasser R.B."/>
        </authorList>
    </citation>
    <scope>NUCLEOTIDE SEQUENCE [LARGE SCALE GENOMIC DNA]</scope>
    <source>
        <strain evidence="1">DCEP-RM93M</strain>
    </source>
</reference>
<keyword evidence="2" id="KW-1185">Reference proteome</keyword>
<evidence type="ECO:0000313" key="1">
    <source>
        <dbReference type="EMBL" id="KFD49287.1"/>
    </source>
</evidence>
<evidence type="ECO:0000313" key="2">
    <source>
        <dbReference type="Proteomes" id="UP000030764"/>
    </source>
</evidence>
<gene>
    <name evidence="1" type="ORF">M513_09839</name>
</gene>
<protein>
    <submittedName>
        <fullName evidence="1">Uncharacterized protein</fullName>
    </submittedName>
</protein>
<name>A0A085LWE1_9BILA</name>